<evidence type="ECO:0000313" key="3">
    <source>
        <dbReference type="Proteomes" id="UP000015101"/>
    </source>
</evidence>
<evidence type="ECO:0000313" key="1">
    <source>
        <dbReference type="EMBL" id="ESO05808.1"/>
    </source>
</evidence>
<dbReference type="HOGENOM" id="CLU_1995063_0_0_1"/>
<dbReference type="EnsemblMetazoa" id="HelroT159884">
    <property type="protein sequence ID" value="HelroP159884"/>
    <property type="gene ID" value="HelroG159884"/>
</dbReference>
<accession>T1EPH9</accession>
<keyword evidence="3" id="KW-1185">Reference proteome</keyword>
<dbReference type="GeneID" id="20198479"/>
<reference evidence="1 3" key="2">
    <citation type="journal article" date="2013" name="Nature">
        <title>Insights into bilaterian evolution from three spiralian genomes.</title>
        <authorList>
            <person name="Simakov O."/>
            <person name="Marletaz F."/>
            <person name="Cho S.J."/>
            <person name="Edsinger-Gonzales E."/>
            <person name="Havlak P."/>
            <person name="Hellsten U."/>
            <person name="Kuo D.H."/>
            <person name="Larsson T."/>
            <person name="Lv J."/>
            <person name="Arendt D."/>
            <person name="Savage R."/>
            <person name="Osoegawa K."/>
            <person name="de Jong P."/>
            <person name="Grimwood J."/>
            <person name="Chapman J.A."/>
            <person name="Shapiro H."/>
            <person name="Aerts A."/>
            <person name="Otillar R.P."/>
            <person name="Terry A.Y."/>
            <person name="Boore J.L."/>
            <person name="Grigoriev I.V."/>
            <person name="Lindberg D.R."/>
            <person name="Seaver E.C."/>
            <person name="Weisblat D.A."/>
            <person name="Putnam N.H."/>
            <person name="Rokhsar D.S."/>
        </authorList>
    </citation>
    <scope>NUCLEOTIDE SEQUENCE</scope>
</reference>
<proteinExistence type="predicted"/>
<dbReference type="EMBL" id="AMQM01000408">
    <property type="status" value="NOT_ANNOTATED_CDS"/>
    <property type="molecule type" value="Genomic_DNA"/>
</dbReference>
<organism evidence="2 3">
    <name type="scientific">Helobdella robusta</name>
    <name type="common">Californian leech</name>
    <dbReference type="NCBI Taxonomy" id="6412"/>
    <lineage>
        <taxon>Eukaryota</taxon>
        <taxon>Metazoa</taxon>
        <taxon>Spiralia</taxon>
        <taxon>Lophotrochozoa</taxon>
        <taxon>Annelida</taxon>
        <taxon>Clitellata</taxon>
        <taxon>Hirudinea</taxon>
        <taxon>Rhynchobdellida</taxon>
        <taxon>Glossiphoniidae</taxon>
        <taxon>Helobdella</taxon>
    </lineage>
</organism>
<dbReference type="EMBL" id="KB096324">
    <property type="protein sequence ID" value="ESO05808.1"/>
    <property type="molecule type" value="Genomic_DNA"/>
</dbReference>
<reference evidence="2" key="3">
    <citation type="submission" date="2015-06" db="UniProtKB">
        <authorList>
            <consortium name="EnsemblMetazoa"/>
        </authorList>
    </citation>
    <scope>IDENTIFICATION</scope>
</reference>
<dbReference type="InParanoid" id="T1EPH9"/>
<dbReference type="KEGG" id="hro:HELRODRAFT_159884"/>
<dbReference type="CTD" id="20198479"/>
<sequence>MVIRYGILKLSHTPQNSGSATGLKVKKDIKLSSASSFFFPPHSTTHKAALHIPHSSSSHLLPSLLSPPLHGVVTSTTTSSFYRSDVIKRGRLFVKKPFPAHLFRFKITLNSNSVTATSELVVFHE</sequence>
<protein>
    <submittedName>
        <fullName evidence="1 2">Uncharacterized protein</fullName>
    </submittedName>
</protein>
<dbReference type="Proteomes" id="UP000015101">
    <property type="component" value="Unassembled WGS sequence"/>
</dbReference>
<reference evidence="3" key="1">
    <citation type="submission" date="2012-12" db="EMBL/GenBank/DDBJ databases">
        <authorList>
            <person name="Hellsten U."/>
            <person name="Grimwood J."/>
            <person name="Chapman J.A."/>
            <person name="Shapiro H."/>
            <person name="Aerts A."/>
            <person name="Otillar R.P."/>
            <person name="Terry A.Y."/>
            <person name="Boore J.L."/>
            <person name="Simakov O."/>
            <person name="Marletaz F."/>
            <person name="Cho S.-J."/>
            <person name="Edsinger-Gonzales E."/>
            <person name="Havlak P."/>
            <person name="Kuo D.-H."/>
            <person name="Larsson T."/>
            <person name="Lv J."/>
            <person name="Arendt D."/>
            <person name="Savage R."/>
            <person name="Osoegawa K."/>
            <person name="de Jong P."/>
            <person name="Lindberg D.R."/>
            <person name="Seaver E.C."/>
            <person name="Weisblat D.A."/>
            <person name="Putnam N.H."/>
            <person name="Grigoriev I.V."/>
            <person name="Rokhsar D.S."/>
        </authorList>
    </citation>
    <scope>NUCLEOTIDE SEQUENCE</scope>
</reference>
<gene>
    <name evidence="2" type="primary">20198479</name>
    <name evidence="1" type="ORF">HELRODRAFT_159884</name>
</gene>
<dbReference type="RefSeq" id="XP_009015176.1">
    <property type="nucleotide sequence ID" value="XM_009016928.1"/>
</dbReference>
<dbReference type="AlphaFoldDB" id="T1EPH9"/>
<name>T1EPH9_HELRO</name>
<evidence type="ECO:0000313" key="2">
    <source>
        <dbReference type="EnsemblMetazoa" id="HelroP159884"/>
    </source>
</evidence>